<comment type="caution">
    <text evidence="5">The sequence shown here is derived from an EMBL/GenBank/DDBJ whole genome shotgun (WGS) entry which is preliminary data.</text>
</comment>
<evidence type="ECO:0000313" key="6">
    <source>
        <dbReference type="Proteomes" id="UP000029725"/>
    </source>
</evidence>
<dbReference type="Pfam" id="PF00022">
    <property type="entry name" value="Actin"/>
    <property type="match status" value="1"/>
</dbReference>
<sequence>MGYAGNSAPQVIIPTVMASKGMGSNSSSSLAAFSASASSAKSTFGSIDQDFPIGNAATELAKSREYSLLYPIRHGQICDWDLMERFWQSSIFDCLKCEPEDHLFLLTEPPLNPPENRAMTAEIAFESFNVAGLHIAVQAVLALAASWAASPIQDSSAKPSLTGTVVDSGDGVTHVIPVIDGFVISSAIQSIPIAGREITFYIQSLLRERGAFHPSISSNTFDISRGIKEHFCYTCSDPKKEALKFSEDPSKIVKDFVLPDGKVLRLFP</sequence>
<dbReference type="PANTHER" id="PTHR11937">
    <property type="entry name" value="ACTIN"/>
    <property type="match status" value="1"/>
</dbReference>
<dbReference type="SMART" id="SM00268">
    <property type="entry name" value="ACTIN"/>
    <property type="match status" value="1"/>
</dbReference>
<dbReference type="EMBL" id="JMKJ01000070">
    <property type="protein sequence ID" value="KGG52521.1"/>
    <property type="molecule type" value="Genomic_DNA"/>
</dbReference>
<dbReference type="GO" id="GO:0005856">
    <property type="term" value="C:cytoskeleton"/>
    <property type="evidence" value="ECO:0007669"/>
    <property type="project" value="UniProtKB-SubCell"/>
</dbReference>
<dbReference type="FunFam" id="3.30.420.40:FF:000188">
    <property type="entry name" value="Actin like 6B"/>
    <property type="match status" value="1"/>
</dbReference>
<comment type="similarity">
    <text evidence="4">Belongs to the actin family. ARP1 subfamily.</text>
</comment>
<dbReference type="SUPFAM" id="SSF53067">
    <property type="entry name" value="Actin-like ATPase domain"/>
    <property type="match status" value="2"/>
</dbReference>
<comment type="subcellular location">
    <subcellularLocation>
        <location evidence="1">Cytoplasm</location>
        <location evidence="1">Cytoskeleton</location>
    </subcellularLocation>
</comment>
<dbReference type="RefSeq" id="XP_013238957.1">
    <property type="nucleotide sequence ID" value="XM_013383503.1"/>
</dbReference>
<dbReference type="HOGENOM" id="CLU_027965_3_2_1"/>
<dbReference type="InterPro" id="IPR004000">
    <property type="entry name" value="Actin"/>
</dbReference>
<dbReference type="VEuPathDB" id="MicrosporidiaDB:DI09_163p60"/>
<dbReference type="PROSITE" id="PS01132">
    <property type="entry name" value="ACTINS_ACT_LIKE"/>
    <property type="match status" value="1"/>
</dbReference>
<keyword evidence="2" id="KW-0963">Cytoplasm</keyword>
<dbReference type="OrthoDB" id="421448at2759"/>
<dbReference type="Gene3D" id="3.90.640.10">
    <property type="entry name" value="Actin, Chain A, domain 4"/>
    <property type="match status" value="1"/>
</dbReference>
<evidence type="ECO:0000313" key="5">
    <source>
        <dbReference type="EMBL" id="KGG52521.1"/>
    </source>
</evidence>
<organism evidence="5 6">
    <name type="scientific">Mitosporidium daphniae</name>
    <dbReference type="NCBI Taxonomy" id="1485682"/>
    <lineage>
        <taxon>Eukaryota</taxon>
        <taxon>Fungi</taxon>
        <taxon>Fungi incertae sedis</taxon>
        <taxon>Microsporidia</taxon>
        <taxon>Mitosporidium</taxon>
    </lineage>
</organism>
<reference evidence="5 6" key="1">
    <citation type="submission" date="2014-04" db="EMBL/GenBank/DDBJ databases">
        <title>A new species of microsporidia sheds light on the evolution of extreme parasitism.</title>
        <authorList>
            <person name="Haag K.L."/>
            <person name="James T.Y."/>
            <person name="Larsson R."/>
            <person name="Schaer T.M."/>
            <person name="Refardt D."/>
            <person name="Pombert J.-F."/>
            <person name="Ebert D."/>
        </authorList>
    </citation>
    <scope>NUCLEOTIDE SEQUENCE [LARGE SCALE GENOMIC DNA]</scope>
    <source>
        <strain evidence="5 6">UGP3</strain>
        <tissue evidence="5">Spores</tissue>
    </source>
</reference>
<evidence type="ECO:0000256" key="4">
    <source>
        <dbReference type="ARBA" id="ARBA00038483"/>
    </source>
</evidence>
<accession>A0A098VXP0</accession>
<dbReference type="InterPro" id="IPR043129">
    <property type="entry name" value="ATPase_NBD"/>
</dbReference>
<evidence type="ECO:0000256" key="3">
    <source>
        <dbReference type="ARBA" id="ARBA00023212"/>
    </source>
</evidence>
<keyword evidence="6" id="KW-1185">Reference proteome</keyword>
<dbReference type="Proteomes" id="UP000029725">
    <property type="component" value="Unassembled WGS sequence"/>
</dbReference>
<protein>
    <submittedName>
        <fullName evidence="5">Actin-related protein 3</fullName>
    </submittedName>
</protein>
<dbReference type="InterPro" id="IPR020902">
    <property type="entry name" value="Actin/actin-like_CS"/>
</dbReference>
<dbReference type="Gene3D" id="3.30.420.40">
    <property type="match status" value="2"/>
</dbReference>
<evidence type="ECO:0000256" key="2">
    <source>
        <dbReference type="ARBA" id="ARBA00022490"/>
    </source>
</evidence>
<dbReference type="GeneID" id="25258597"/>
<name>A0A098VXP0_9MICR</name>
<proteinExistence type="inferred from homology"/>
<evidence type="ECO:0000256" key="1">
    <source>
        <dbReference type="ARBA" id="ARBA00004245"/>
    </source>
</evidence>
<gene>
    <name evidence="5" type="ORF">DI09_163p60</name>
</gene>
<keyword evidence="3" id="KW-0206">Cytoskeleton</keyword>
<dbReference type="AlphaFoldDB" id="A0A098VXP0"/>